<evidence type="ECO:0000256" key="8">
    <source>
        <dbReference type="ARBA" id="ARBA00022833"/>
    </source>
</evidence>
<dbReference type="FunFam" id="2.60.260.20:FF:000004">
    <property type="entry name" value="Molecular chaperone DnaJ"/>
    <property type="match status" value="1"/>
</dbReference>
<evidence type="ECO:0000256" key="4">
    <source>
        <dbReference type="ARBA" id="ARBA00022705"/>
    </source>
</evidence>
<dbReference type="NCBIfam" id="NF008035">
    <property type="entry name" value="PRK10767.1"/>
    <property type="match status" value="1"/>
</dbReference>
<dbReference type="PROSITE" id="PS50076">
    <property type="entry name" value="DNAJ_2"/>
    <property type="match status" value="1"/>
</dbReference>
<keyword evidence="5 14" id="KW-0479">Metal-binding</keyword>
<accession>A0A918XMK8</accession>
<keyword evidence="9 14" id="KW-0346">Stress response</keyword>
<feature type="binding site" evidence="14">
    <location>
        <position position="145"/>
    </location>
    <ligand>
        <name>Zn(2+)</name>
        <dbReference type="ChEBI" id="CHEBI:29105"/>
        <label>1</label>
    </ligand>
</feature>
<evidence type="ECO:0000256" key="12">
    <source>
        <dbReference type="ARBA" id="ARBA00061004"/>
    </source>
</evidence>
<dbReference type="Gene3D" id="1.10.287.110">
    <property type="entry name" value="DnaJ domain"/>
    <property type="match status" value="1"/>
</dbReference>
<dbReference type="GO" id="GO:0005524">
    <property type="term" value="F:ATP binding"/>
    <property type="evidence" value="ECO:0007669"/>
    <property type="project" value="InterPro"/>
</dbReference>
<comment type="subcellular location">
    <subcellularLocation>
        <location evidence="1 14">Cytoplasm</location>
    </subcellularLocation>
</comment>
<dbReference type="FunFam" id="1.10.287.110:FF:000034">
    <property type="entry name" value="Chaperone protein DnaJ"/>
    <property type="match status" value="1"/>
</dbReference>
<dbReference type="PRINTS" id="PR00625">
    <property type="entry name" value="JDOMAIN"/>
</dbReference>
<evidence type="ECO:0000256" key="9">
    <source>
        <dbReference type="ARBA" id="ARBA00023016"/>
    </source>
</evidence>
<dbReference type="SUPFAM" id="SSF49493">
    <property type="entry name" value="HSP40/DnaJ peptide-binding domain"/>
    <property type="match status" value="2"/>
</dbReference>
<evidence type="ECO:0000256" key="2">
    <source>
        <dbReference type="ARBA" id="ARBA00011738"/>
    </source>
</evidence>
<reference evidence="18" key="2">
    <citation type="submission" date="2020-09" db="EMBL/GenBank/DDBJ databases">
        <authorList>
            <person name="Sun Q."/>
            <person name="Kim S."/>
        </authorList>
    </citation>
    <scope>NUCLEOTIDE SEQUENCE</scope>
    <source>
        <strain evidence="18">KCTC 42651</strain>
    </source>
</reference>
<dbReference type="InterPro" id="IPR036410">
    <property type="entry name" value="HSP_DnaJ_Cys-rich_dom_sf"/>
</dbReference>
<feature type="binding site" evidence="14">
    <location>
        <position position="148"/>
    </location>
    <ligand>
        <name>Zn(2+)</name>
        <dbReference type="ChEBI" id="CHEBI:29105"/>
        <label>1</label>
    </ligand>
</feature>
<reference evidence="18" key="1">
    <citation type="journal article" date="2014" name="Int. J. Syst. Evol. Microbiol.">
        <title>Complete genome sequence of Corynebacterium casei LMG S-19264T (=DSM 44701T), isolated from a smear-ripened cheese.</title>
        <authorList>
            <consortium name="US DOE Joint Genome Institute (JGI-PGF)"/>
            <person name="Walter F."/>
            <person name="Albersmeier A."/>
            <person name="Kalinowski J."/>
            <person name="Ruckert C."/>
        </authorList>
    </citation>
    <scope>NUCLEOTIDE SEQUENCE</scope>
    <source>
        <strain evidence="18">KCTC 42651</strain>
    </source>
</reference>
<evidence type="ECO:0000313" key="18">
    <source>
        <dbReference type="EMBL" id="GHD39738.1"/>
    </source>
</evidence>
<dbReference type="EMBL" id="BMZS01000001">
    <property type="protein sequence ID" value="GHD39738.1"/>
    <property type="molecule type" value="Genomic_DNA"/>
</dbReference>
<dbReference type="CDD" id="cd10719">
    <property type="entry name" value="DnaJ_zf"/>
    <property type="match status" value="1"/>
</dbReference>
<dbReference type="InterPro" id="IPR001623">
    <property type="entry name" value="DnaJ_domain"/>
</dbReference>
<feature type="domain" description="CR-type" evidence="17">
    <location>
        <begin position="132"/>
        <end position="210"/>
    </location>
</feature>
<dbReference type="GO" id="GO:0042026">
    <property type="term" value="P:protein refolding"/>
    <property type="evidence" value="ECO:0007669"/>
    <property type="project" value="TreeGrafter"/>
</dbReference>
<dbReference type="Pfam" id="PF01556">
    <property type="entry name" value="DnaJ_C"/>
    <property type="match status" value="1"/>
</dbReference>
<evidence type="ECO:0000313" key="19">
    <source>
        <dbReference type="Proteomes" id="UP000630353"/>
    </source>
</evidence>
<comment type="caution">
    <text evidence="18">The sequence shown here is derived from an EMBL/GenBank/DDBJ whole genome shotgun (WGS) entry which is preliminary data.</text>
</comment>
<dbReference type="Pfam" id="PF00226">
    <property type="entry name" value="DnaJ"/>
    <property type="match status" value="1"/>
</dbReference>
<keyword evidence="6 14" id="KW-0677">Repeat</keyword>
<feature type="binding site" evidence="14">
    <location>
        <position position="165"/>
    </location>
    <ligand>
        <name>Zn(2+)</name>
        <dbReference type="ChEBI" id="CHEBI:29105"/>
        <label>2</label>
    </ligand>
</feature>
<dbReference type="SMART" id="SM00271">
    <property type="entry name" value="DnaJ"/>
    <property type="match status" value="1"/>
</dbReference>
<dbReference type="GO" id="GO:0006260">
    <property type="term" value="P:DNA replication"/>
    <property type="evidence" value="ECO:0007669"/>
    <property type="project" value="UniProtKB-KW"/>
</dbReference>
<comment type="similarity">
    <text evidence="12 14">Belongs to the DnaJ family.</text>
</comment>
<dbReference type="InterPro" id="IPR002939">
    <property type="entry name" value="DnaJ_C"/>
</dbReference>
<dbReference type="PROSITE" id="PS51188">
    <property type="entry name" value="ZF_CR"/>
    <property type="match status" value="1"/>
</dbReference>
<evidence type="ECO:0000259" key="16">
    <source>
        <dbReference type="PROSITE" id="PS50076"/>
    </source>
</evidence>
<dbReference type="GO" id="GO:0005737">
    <property type="term" value="C:cytoplasm"/>
    <property type="evidence" value="ECO:0007669"/>
    <property type="project" value="UniProtKB-SubCell"/>
</dbReference>
<feature type="binding site" evidence="14">
    <location>
        <position position="201"/>
    </location>
    <ligand>
        <name>Zn(2+)</name>
        <dbReference type="ChEBI" id="CHEBI:29105"/>
        <label>1</label>
    </ligand>
</feature>
<evidence type="ECO:0000256" key="13">
    <source>
        <dbReference type="ARBA" id="ARBA00067609"/>
    </source>
</evidence>
<comment type="cofactor">
    <cofactor evidence="14">
        <name>Zn(2+)</name>
        <dbReference type="ChEBI" id="CHEBI:29105"/>
    </cofactor>
    <text evidence="14">Binds 2 Zn(2+) ions per monomer.</text>
</comment>
<keyword evidence="4 14" id="KW-0235">DNA replication</keyword>
<dbReference type="InterPro" id="IPR001305">
    <property type="entry name" value="HSP_DnaJ_Cys-rich_dom"/>
</dbReference>
<dbReference type="Gene3D" id="2.60.260.20">
    <property type="entry name" value="Urease metallochaperone UreE, N-terminal domain"/>
    <property type="match status" value="2"/>
</dbReference>
<dbReference type="CDD" id="cd06257">
    <property type="entry name" value="DnaJ"/>
    <property type="match status" value="1"/>
</dbReference>
<evidence type="ECO:0000256" key="7">
    <source>
        <dbReference type="ARBA" id="ARBA00022771"/>
    </source>
</evidence>
<keyword evidence="10 14" id="KW-0143">Chaperone</keyword>
<feature type="repeat" description="CXXCXGXG motif" evidence="14">
    <location>
        <begin position="145"/>
        <end position="152"/>
    </location>
</feature>
<feature type="repeat" description="CXXCXGXG motif" evidence="14">
    <location>
        <begin position="184"/>
        <end position="191"/>
    </location>
</feature>
<comment type="function">
    <text evidence="11 14">Participates actively in the response to hyperosmotic and heat shock by preventing the aggregation of stress-denatured proteins and by disaggregating proteins, also in an autonomous, DnaK-independent fashion. Unfolded proteins bind initially to DnaJ; upon interaction with the DnaJ-bound protein, DnaK hydrolyzes its bound ATP, resulting in the formation of a stable complex. GrpE releases ADP from DnaK; ATP binding to DnaK triggers the release of the substrate protein, thus completing the reaction cycle. Several rounds of ATP-dependent interactions between DnaJ, DnaK and GrpE are required for fully efficient folding. Also involved, together with DnaK and GrpE, in the DNA replication of plasmids through activation of initiation proteins.</text>
</comment>
<feature type="domain" description="J" evidence="16">
    <location>
        <begin position="5"/>
        <end position="70"/>
    </location>
</feature>
<evidence type="ECO:0000256" key="10">
    <source>
        <dbReference type="ARBA" id="ARBA00023186"/>
    </source>
</evidence>
<evidence type="ECO:0000256" key="5">
    <source>
        <dbReference type="ARBA" id="ARBA00022723"/>
    </source>
</evidence>
<dbReference type="GO" id="GO:0031072">
    <property type="term" value="F:heat shock protein binding"/>
    <property type="evidence" value="ECO:0007669"/>
    <property type="project" value="InterPro"/>
</dbReference>
<dbReference type="PROSITE" id="PS00636">
    <property type="entry name" value="DNAJ_1"/>
    <property type="match status" value="1"/>
</dbReference>
<dbReference type="GO" id="GO:0008270">
    <property type="term" value="F:zinc ion binding"/>
    <property type="evidence" value="ECO:0007669"/>
    <property type="project" value="UniProtKB-UniRule"/>
</dbReference>
<keyword evidence="3 14" id="KW-0963">Cytoplasm</keyword>
<evidence type="ECO:0000256" key="14">
    <source>
        <dbReference type="HAMAP-Rule" id="MF_01152"/>
    </source>
</evidence>
<dbReference type="InterPro" id="IPR008971">
    <property type="entry name" value="HSP40/DnaJ_pept-bd"/>
</dbReference>
<dbReference type="FunFam" id="2.10.230.10:FF:000002">
    <property type="entry name" value="Molecular chaperone DnaJ"/>
    <property type="match status" value="1"/>
</dbReference>
<keyword evidence="8 14" id="KW-0862">Zinc</keyword>
<keyword evidence="19" id="KW-1185">Reference proteome</keyword>
<dbReference type="SUPFAM" id="SSF57938">
    <property type="entry name" value="DnaJ/Hsp40 cysteine-rich domain"/>
    <property type="match status" value="1"/>
</dbReference>
<name>A0A918XMK8_9PROT</name>
<dbReference type="HAMAP" id="MF_01152">
    <property type="entry name" value="DnaJ"/>
    <property type="match status" value="1"/>
</dbReference>
<dbReference type="NCBIfam" id="TIGR02349">
    <property type="entry name" value="DnaJ_bact"/>
    <property type="match status" value="1"/>
</dbReference>
<gene>
    <name evidence="14 18" type="primary">dnaJ</name>
    <name evidence="18" type="ORF">GCM10017083_02020</name>
</gene>
<dbReference type="SUPFAM" id="SSF46565">
    <property type="entry name" value="Chaperone J-domain"/>
    <property type="match status" value="1"/>
</dbReference>
<feature type="repeat" description="CXXCXGXG motif" evidence="14">
    <location>
        <begin position="198"/>
        <end position="205"/>
    </location>
</feature>
<dbReference type="PANTHER" id="PTHR43096:SF48">
    <property type="entry name" value="CHAPERONE PROTEIN DNAJ"/>
    <property type="match status" value="1"/>
</dbReference>
<evidence type="ECO:0000256" key="3">
    <source>
        <dbReference type="ARBA" id="ARBA00022490"/>
    </source>
</evidence>
<comment type="subunit">
    <text evidence="2 14">Homodimer.</text>
</comment>
<dbReference type="Proteomes" id="UP000630353">
    <property type="component" value="Unassembled WGS sequence"/>
</dbReference>
<evidence type="ECO:0000256" key="15">
    <source>
        <dbReference type="PROSITE-ProRule" id="PRU00546"/>
    </source>
</evidence>
<feature type="binding site" evidence="14">
    <location>
        <position position="187"/>
    </location>
    <ligand>
        <name>Zn(2+)</name>
        <dbReference type="ChEBI" id="CHEBI:29105"/>
        <label>2</label>
    </ligand>
</feature>
<dbReference type="InterPro" id="IPR012724">
    <property type="entry name" value="DnaJ"/>
</dbReference>
<feature type="zinc finger region" description="CR-type" evidence="15">
    <location>
        <begin position="132"/>
        <end position="210"/>
    </location>
</feature>
<feature type="binding site" evidence="14">
    <location>
        <position position="184"/>
    </location>
    <ligand>
        <name>Zn(2+)</name>
        <dbReference type="ChEBI" id="CHEBI:29105"/>
        <label>2</label>
    </ligand>
</feature>
<evidence type="ECO:0000256" key="11">
    <source>
        <dbReference type="ARBA" id="ARBA00053423"/>
    </source>
</evidence>
<sequence length="375" mass="40635">MAKRDYYDVLGVSRGASKDELKRAYRKLAMQFHPDRNPGDAEAEHKFKELNEAYDVLKDDDKKAAYDRFGHAAFENGGGPRPGGAGFAGGFADIFEEMFGEFMGGARRGAGPGRGSDLRYNMTISLEDAFRGRQTEIRIPTSASCEVCDGTGAEKGSKPIPCPTCHGAGKVRAQQGFFTIERTCPACGGVGQVIENPCKACTGSGRQRKDKTLSVNIPAGVEDGTRIRLAGEGEAGMRGAPPGDLYLFLSIEPHPIFHREGPDIHCRVPVAMVTAALGGQIEVPTIEGSRARVAVPAGTQSGKQFRLKGKGMSVLRSPSRGDMYVEVAVETPMNLTKRQRELLEEFQAEAGDDTTSPQSHSFFDKVKELWDDLRD</sequence>
<comment type="domain">
    <text evidence="14">The J domain is necessary and sufficient to stimulate DnaK ATPase activity. Zinc center 1 plays an important role in the autonomous, DnaK-independent chaperone activity of DnaJ. Zinc center 2 is essential for interaction with DnaK and for DnaJ activity.</text>
</comment>
<protein>
    <recommendedName>
        <fullName evidence="13 14">Chaperone protein DnaJ</fullName>
    </recommendedName>
</protein>
<feature type="binding site" evidence="14">
    <location>
        <position position="162"/>
    </location>
    <ligand>
        <name>Zn(2+)</name>
        <dbReference type="ChEBI" id="CHEBI:29105"/>
        <label>2</label>
    </ligand>
</feature>
<dbReference type="CDD" id="cd10747">
    <property type="entry name" value="DnaJ_C"/>
    <property type="match status" value="1"/>
</dbReference>
<evidence type="ECO:0000259" key="17">
    <source>
        <dbReference type="PROSITE" id="PS51188"/>
    </source>
</evidence>
<feature type="binding site" evidence="14">
    <location>
        <position position="198"/>
    </location>
    <ligand>
        <name>Zn(2+)</name>
        <dbReference type="ChEBI" id="CHEBI:29105"/>
        <label>1</label>
    </ligand>
</feature>
<evidence type="ECO:0000256" key="6">
    <source>
        <dbReference type="ARBA" id="ARBA00022737"/>
    </source>
</evidence>
<dbReference type="InterPro" id="IPR018253">
    <property type="entry name" value="DnaJ_domain_CS"/>
</dbReference>
<dbReference type="AlphaFoldDB" id="A0A918XMK8"/>
<dbReference type="PANTHER" id="PTHR43096">
    <property type="entry name" value="DNAJ HOMOLOG 1, MITOCHONDRIAL-RELATED"/>
    <property type="match status" value="1"/>
</dbReference>
<dbReference type="InterPro" id="IPR036869">
    <property type="entry name" value="J_dom_sf"/>
</dbReference>
<evidence type="ECO:0000256" key="1">
    <source>
        <dbReference type="ARBA" id="ARBA00004496"/>
    </source>
</evidence>
<dbReference type="RefSeq" id="WP_189987041.1">
    <property type="nucleotide sequence ID" value="NZ_BMZS01000001.1"/>
</dbReference>
<keyword evidence="7 14" id="KW-0863">Zinc-finger</keyword>
<organism evidence="18 19">
    <name type="scientific">Thalassobaculum fulvum</name>
    <dbReference type="NCBI Taxonomy" id="1633335"/>
    <lineage>
        <taxon>Bacteria</taxon>
        <taxon>Pseudomonadati</taxon>
        <taxon>Pseudomonadota</taxon>
        <taxon>Alphaproteobacteria</taxon>
        <taxon>Rhodospirillales</taxon>
        <taxon>Thalassobaculaceae</taxon>
        <taxon>Thalassobaculum</taxon>
    </lineage>
</organism>
<dbReference type="Pfam" id="PF00684">
    <property type="entry name" value="DnaJ_CXXCXGXG"/>
    <property type="match status" value="1"/>
</dbReference>
<dbReference type="Gene3D" id="2.10.230.10">
    <property type="entry name" value="Heat shock protein DnaJ, cysteine-rich domain"/>
    <property type="match status" value="1"/>
</dbReference>
<dbReference type="GO" id="GO:0051082">
    <property type="term" value="F:unfolded protein binding"/>
    <property type="evidence" value="ECO:0007669"/>
    <property type="project" value="UniProtKB-UniRule"/>
</dbReference>
<dbReference type="GO" id="GO:0009408">
    <property type="term" value="P:response to heat"/>
    <property type="evidence" value="ECO:0007669"/>
    <property type="project" value="InterPro"/>
</dbReference>
<feature type="repeat" description="CXXCXGXG motif" evidence="14">
    <location>
        <begin position="162"/>
        <end position="169"/>
    </location>
</feature>
<proteinExistence type="inferred from homology"/>